<proteinExistence type="predicted"/>
<dbReference type="AlphaFoldDB" id="A0A518G6R9"/>
<evidence type="ECO:0000256" key="3">
    <source>
        <dbReference type="ARBA" id="ARBA00023004"/>
    </source>
</evidence>
<dbReference type="OrthoDB" id="221643at2"/>
<dbReference type="InterPro" id="IPR011042">
    <property type="entry name" value="6-blade_b-propeller_TolB-like"/>
</dbReference>
<dbReference type="Pfam" id="PF00034">
    <property type="entry name" value="Cytochrom_C"/>
    <property type="match status" value="1"/>
</dbReference>
<keyword evidence="7" id="KW-1185">Reference proteome</keyword>
<dbReference type="RefSeq" id="WP_145077789.1">
    <property type="nucleotide sequence ID" value="NZ_CP036298.1"/>
</dbReference>
<dbReference type="GO" id="GO:0046872">
    <property type="term" value="F:metal ion binding"/>
    <property type="evidence" value="ECO:0007669"/>
    <property type="project" value="UniProtKB-KW"/>
</dbReference>
<dbReference type="NCBIfam" id="TIGR02604">
    <property type="entry name" value="Piru_Ver_Nterm"/>
    <property type="match status" value="1"/>
</dbReference>
<organism evidence="6 7">
    <name type="scientific">Aureliella helgolandensis</name>
    <dbReference type="NCBI Taxonomy" id="2527968"/>
    <lineage>
        <taxon>Bacteria</taxon>
        <taxon>Pseudomonadati</taxon>
        <taxon>Planctomycetota</taxon>
        <taxon>Planctomycetia</taxon>
        <taxon>Pirellulales</taxon>
        <taxon>Pirellulaceae</taxon>
        <taxon>Aureliella</taxon>
    </lineage>
</organism>
<dbReference type="NCBIfam" id="TIGR02603">
    <property type="entry name" value="CxxCH_TIGR02603"/>
    <property type="match status" value="1"/>
</dbReference>
<dbReference type="InterPro" id="IPR055557">
    <property type="entry name" value="DUF7133"/>
</dbReference>
<dbReference type="EMBL" id="CP036298">
    <property type="protein sequence ID" value="QDV24275.1"/>
    <property type="molecule type" value="Genomic_DNA"/>
</dbReference>
<accession>A0A518G6R9</accession>
<keyword evidence="1 4" id="KW-0349">Heme</keyword>
<dbReference type="GO" id="GO:0020037">
    <property type="term" value="F:heme binding"/>
    <property type="evidence" value="ECO:0007669"/>
    <property type="project" value="InterPro"/>
</dbReference>
<evidence type="ECO:0000259" key="5">
    <source>
        <dbReference type="PROSITE" id="PS51007"/>
    </source>
</evidence>
<dbReference type="PANTHER" id="PTHR33546">
    <property type="entry name" value="LARGE, MULTIFUNCTIONAL SECRETED PROTEIN-RELATED"/>
    <property type="match status" value="1"/>
</dbReference>
<evidence type="ECO:0000256" key="2">
    <source>
        <dbReference type="ARBA" id="ARBA00022723"/>
    </source>
</evidence>
<evidence type="ECO:0000313" key="7">
    <source>
        <dbReference type="Proteomes" id="UP000318017"/>
    </source>
</evidence>
<dbReference type="PANTHER" id="PTHR33546:SF1">
    <property type="entry name" value="LARGE, MULTIFUNCTIONAL SECRETED PROTEIN"/>
    <property type="match status" value="1"/>
</dbReference>
<dbReference type="Gene3D" id="2.120.10.30">
    <property type="entry name" value="TolB, C-terminal domain"/>
    <property type="match status" value="1"/>
</dbReference>
<evidence type="ECO:0000313" key="6">
    <source>
        <dbReference type="EMBL" id="QDV24275.1"/>
    </source>
</evidence>
<name>A0A518G6R9_9BACT</name>
<dbReference type="SUPFAM" id="SSF46626">
    <property type="entry name" value="Cytochrome c"/>
    <property type="match status" value="1"/>
</dbReference>
<dbReference type="Pfam" id="PF23500">
    <property type="entry name" value="DUF7133"/>
    <property type="match status" value="1"/>
</dbReference>
<dbReference type="PROSITE" id="PS51007">
    <property type="entry name" value="CYTC"/>
    <property type="match status" value="1"/>
</dbReference>
<dbReference type="InterPro" id="IPR013428">
    <property type="entry name" value="Membrane-bound_put_N"/>
</dbReference>
<evidence type="ECO:0000256" key="4">
    <source>
        <dbReference type="PROSITE-ProRule" id="PRU00433"/>
    </source>
</evidence>
<protein>
    <submittedName>
        <fullName evidence="6">Cytochrome c</fullName>
    </submittedName>
</protein>
<dbReference type="InterPro" id="IPR036909">
    <property type="entry name" value="Cyt_c-like_dom_sf"/>
</dbReference>
<dbReference type="Gene3D" id="1.10.760.10">
    <property type="entry name" value="Cytochrome c-like domain"/>
    <property type="match status" value="1"/>
</dbReference>
<dbReference type="InterPro" id="IPR009056">
    <property type="entry name" value="Cyt_c-like_dom"/>
</dbReference>
<dbReference type="KEGG" id="ahel:Q31a_25900"/>
<dbReference type="GO" id="GO:0009055">
    <property type="term" value="F:electron transfer activity"/>
    <property type="evidence" value="ECO:0007669"/>
    <property type="project" value="InterPro"/>
</dbReference>
<dbReference type="Proteomes" id="UP000318017">
    <property type="component" value="Chromosome"/>
</dbReference>
<evidence type="ECO:0000256" key="1">
    <source>
        <dbReference type="ARBA" id="ARBA00022617"/>
    </source>
</evidence>
<dbReference type="InterPro" id="IPR011041">
    <property type="entry name" value="Quinoprot_gluc/sorb_DH_b-prop"/>
</dbReference>
<gene>
    <name evidence="6" type="ORF">Q31a_25900</name>
</gene>
<keyword evidence="2 4" id="KW-0479">Metal-binding</keyword>
<feature type="domain" description="Cytochrome c" evidence="5">
    <location>
        <begin position="1137"/>
        <end position="1270"/>
    </location>
</feature>
<dbReference type="SUPFAM" id="SSF50952">
    <property type="entry name" value="Soluble quinoprotein glucose dehydrogenase"/>
    <property type="match status" value="1"/>
</dbReference>
<reference evidence="6 7" key="1">
    <citation type="submission" date="2019-02" db="EMBL/GenBank/DDBJ databases">
        <title>Deep-cultivation of Planctomycetes and their phenomic and genomic characterization uncovers novel biology.</title>
        <authorList>
            <person name="Wiegand S."/>
            <person name="Jogler M."/>
            <person name="Boedeker C."/>
            <person name="Pinto D."/>
            <person name="Vollmers J."/>
            <person name="Rivas-Marin E."/>
            <person name="Kohn T."/>
            <person name="Peeters S.H."/>
            <person name="Heuer A."/>
            <person name="Rast P."/>
            <person name="Oberbeckmann S."/>
            <person name="Bunk B."/>
            <person name="Jeske O."/>
            <person name="Meyerdierks A."/>
            <person name="Storesund J.E."/>
            <person name="Kallscheuer N."/>
            <person name="Luecker S."/>
            <person name="Lage O.M."/>
            <person name="Pohl T."/>
            <person name="Merkel B.J."/>
            <person name="Hornburger P."/>
            <person name="Mueller R.-W."/>
            <person name="Bruemmer F."/>
            <person name="Labrenz M."/>
            <person name="Spormann A.M."/>
            <person name="Op den Camp H."/>
            <person name="Overmann J."/>
            <person name="Amann R."/>
            <person name="Jetten M.S.M."/>
            <person name="Mascher T."/>
            <person name="Medema M.H."/>
            <person name="Devos D.P."/>
            <person name="Kaster A.-K."/>
            <person name="Ovreas L."/>
            <person name="Rohde M."/>
            <person name="Galperin M.Y."/>
            <person name="Jogler C."/>
        </authorList>
    </citation>
    <scope>NUCLEOTIDE SEQUENCE [LARGE SCALE GENOMIC DNA]</scope>
    <source>
        <strain evidence="6 7">Q31a</strain>
    </source>
</reference>
<dbReference type="InterPro" id="IPR013427">
    <property type="entry name" value="Haem-bd_dom_put"/>
</dbReference>
<sequence length="1272" mass="139242">MFPILRLFEFTRRLSNLARFSARLRSTCPASQDFQTNLAGPLGRRRPPAQLIFDRPAAQVATLLLAASTVVGGVDFLRADEAKFQGAAEPSTQAQDFGEGVRESDWQTPAQEQASFHLPPGFEINLFAAEMDIAKPLNMAWDPQGRLWITSTVEYPYPVRDGREPRDQILILEDTNQDGQADKTTVFADKLNIPMGLLPVPGGVICFDIPNLYLLRDTDGDGRADDRKLILGPFDTTRDTHGMINALRRGEDGWIYACHGFNNHSQVTAADGSSIKLMSGNTFRFREDGSRVEQYTSGQVNPFGMTSDEWGNWYTADCHSKPLTALLPGACYESFGRPHDGMGFAPDMMQHLHGSTAISGLMYYQGTAFPPAYRQRFYSGNVMTSRINANELVWQGATATARELPDFLTCDDPWFRPVDIQMGPDGALYVADFYNKIIGHYEVPLTHPGRDRDSGRIWRISYAQNQPATVPPLATATRLSDIDVQLTSVNPMRRRAAVETWLQASSNDAGSEELNRLFAGNWEASLRSTLEDRQGAQLKRISGLEILWRSGRLSAEQLVALLEQQLQSDSGASAFLTARLLHLTTELPRNQKRIAVLPRIQTVARALLLQANTPHLQRAAALSLGSTSQHPEDVLRLLELASQVRVSDPALSHTARLAARNLLSRPAIVRTLSDQLLGDESTVSQPPHQSATMLSEFVGILPGLASGEAAKTLLQYAISPRNTDSAITQQALDLGLQHITTINLADLLAAIDRLSSTSHLEPDQHLEQAKLFGQLSAVYLQHGHATLPDELDAYLDALLNQLCGELSESLQANGPSLAWLGSPTWPPQERPAADGQLSPLRSSFVLGEAYTGAIRTEPFACPSVLEFWIAGHNGTPSEPDQKLNRVRLRQAGTEEILMQAFPPRSDTAQKTTWDLTPWAGSEVYVELVDQDAAGAFAWIAVGRFSEPSLEFSSTTQQVAAINQLFELGQYTDAQSKSARAWPPRLLQLELGEQQRVQLMGAMLVGAKLPLPAKLAKQALALGRTDLIQSSLLDSAGVGQDALLQLARELYASAAGPEQKKLTEAFLVSVEGCELLVTLANQGAIHAGSFRGQAGLLPAKLAQQDRDALEQLIAAAEKTSTDEDLAAKRLATIDWSQADTAVGKQLFTQHCAICHQLGGEGKLIGPQLDGAVVRGRDRLAEDILEPNRNVDVAFRLTSLLLESDTVMSGLVKERADGRLDVTRQDGQIVTLTVEEVAERRDTDKSLMPANMADILSDAQLASLLRYLTEFKPH</sequence>
<keyword evidence="3 4" id="KW-0408">Iron</keyword>